<organism evidence="2 3">
    <name type="scientific">Simiduia curdlanivorans</name>
    <dbReference type="NCBI Taxonomy" id="1492769"/>
    <lineage>
        <taxon>Bacteria</taxon>
        <taxon>Pseudomonadati</taxon>
        <taxon>Pseudomonadota</taxon>
        <taxon>Gammaproteobacteria</taxon>
        <taxon>Cellvibrionales</taxon>
        <taxon>Cellvibrionaceae</taxon>
        <taxon>Simiduia</taxon>
    </lineage>
</organism>
<protein>
    <recommendedName>
        <fullName evidence="4">Outer membrane protein beta-barrel domain-containing protein</fullName>
    </recommendedName>
</protein>
<name>A0ABV8V2Y4_9GAMM</name>
<comment type="caution">
    <text evidence="2">The sequence shown here is derived from an EMBL/GenBank/DDBJ whole genome shotgun (WGS) entry which is preliminary data.</text>
</comment>
<keyword evidence="3" id="KW-1185">Reference proteome</keyword>
<feature type="signal peptide" evidence="1">
    <location>
        <begin position="1"/>
        <end position="20"/>
    </location>
</feature>
<evidence type="ECO:0008006" key="4">
    <source>
        <dbReference type="Google" id="ProtNLM"/>
    </source>
</evidence>
<dbReference type="RefSeq" id="WP_290265510.1">
    <property type="nucleotide sequence ID" value="NZ_JAUFQG010000006.1"/>
</dbReference>
<accession>A0ABV8V2Y4</accession>
<feature type="chain" id="PRO_5045809736" description="Outer membrane protein beta-barrel domain-containing protein" evidence="1">
    <location>
        <begin position="21"/>
        <end position="226"/>
    </location>
</feature>
<sequence>MVKVSVVFSTALLCAGLCQAEPNERYLQGVVGWLQAEDVWQIDEDTSGEPLAADLGDLLYGGGAVQMNFGDAALEYGYETGGLVSFKNDTSYVAAAGNNGGAVAAKIDNEFWLVDLYMGAYTGIHLGDHLRFYASAGPALLIGSLDVDDSEPVPTPQSGTVVVSSAGRHTKGALGFYGKLGVDILFDSDITLGASLRQLNAKLDFGDAGEMQFNHPQYFITVGKKF</sequence>
<evidence type="ECO:0000313" key="3">
    <source>
        <dbReference type="Proteomes" id="UP001595840"/>
    </source>
</evidence>
<reference evidence="3" key="1">
    <citation type="journal article" date="2019" name="Int. J. Syst. Evol. Microbiol.">
        <title>The Global Catalogue of Microorganisms (GCM) 10K type strain sequencing project: providing services to taxonomists for standard genome sequencing and annotation.</title>
        <authorList>
            <consortium name="The Broad Institute Genomics Platform"/>
            <consortium name="The Broad Institute Genome Sequencing Center for Infectious Disease"/>
            <person name="Wu L."/>
            <person name="Ma J."/>
        </authorList>
    </citation>
    <scope>NUCLEOTIDE SEQUENCE [LARGE SCALE GENOMIC DNA]</scope>
    <source>
        <strain evidence="3">CECT 8570</strain>
    </source>
</reference>
<dbReference type="Proteomes" id="UP001595840">
    <property type="component" value="Unassembled WGS sequence"/>
</dbReference>
<evidence type="ECO:0000313" key="2">
    <source>
        <dbReference type="EMBL" id="MFC4362266.1"/>
    </source>
</evidence>
<dbReference type="InterPro" id="IPR011250">
    <property type="entry name" value="OMP/PagP_B-barrel"/>
</dbReference>
<dbReference type="EMBL" id="JBHSCX010000005">
    <property type="protein sequence ID" value="MFC4362266.1"/>
    <property type="molecule type" value="Genomic_DNA"/>
</dbReference>
<gene>
    <name evidence="2" type="ORF">ACFOX3_08130</name>
</gene>
<proteinExistence type="predicted"/>
<evidence type="ECO:0000256" key="1">
    <source>
        <dbReference type="SAM" id="SignalP"/>
    </source>
</evidence>
<dbReference type="SUPFAM" id="SSF56925">
    <property type="entry name" value="OMPA-like"/>
    <property type="match status" value="1"/>
</dbReference>
<keyword evidence="1" id="KW-0732">Signal</keyword>